<dbReference type="PANTHER" id="PTHR34610">
    <property type="entry name" value="SSL7007 PROTEIN"/>
    <property type="match status" value="1"/>
</dbReference>
<dbReference type="InterPro" id="IPR029060">
    <property type="entry name" value="PIN-like_dom_sf"/>
</dbReference>
<protein>
    <recommendedName>
        <fullName evidence="1">PIN domain-containing protein</fullName>
    </recommendedName>
</protein>
<dbReference type="Proteomes" id="UP000092665">
    <property type="component" value="Unassembled WGS sequence"/>
</dbReference>
<dbReference type="PATRIC" id="fig|29488.15.peg.4452"/>
<gene>
    <name evidence="2" type="ORF">Phpb_04050</name>
</gene>
<dbReference type="RefSeq" id="WP_065391909.1">
    <property type="nucleotide sequence ID" value="NZ_CAWMQN010000088.1"/>
</dbReference>
<dbReference type="InterPro" id="IPR002716">
    <property type="entry name" value="PIN_dom"/>
</dbReference>
<evidence type="ECO:0000313" key="2">
    <source>
        <dbReference type="EMBL" id="OCA52998.1"/>
    </source>
</evidence>
<dbReference type="InterPro" id="IPR002850">
    <property type="entry name" value="PIN_toxin-like"/>
</dbReference>
<evidence type="ECO:0000313" key="3">
    <source>
        <dbReference type="Proteomes" id="UP000092665"/>
    </source>
</evidence>
<proteinExistence type="predicted"/>
<evidence type="ECO:0000259" key="1">
    <source>
        <dbReference type="Pfam" id="PF13470"/>
    </source>
</evidence>
<dbReference type="PANTHER" id="PTHR34610:SF3">
    <property type="entry name" value="SSL7007 PROTEIN"/>
    <property type="match status" value="1"/>
</dbReference>
<organism evidence="2 3">
    <name type="scientific">Photorhabdus namnaonensis</name>
    <dbReference type="NCBI Taxonomy" id="1851568"/>
    <lineage>
        <taxon>Bacteria</taxon>
        <taxon>Pseudomonadati</taxon>
        <taxon>Pseudomonadota</taxon>
        <taxon>Gammaproteobacteria</taxon>
        <taxon>Enterobacterales</taxon>
        <taxon>Morganellaceae</taxon>
        <taxon>Photorhabdus</taxon>
    </lineage>
</organism>
<accession>A0A1B8YCW2</accession>
<feature type="domain" description="PIN" evidence="1">
    <location>
        <begin position="3"/>
        <end position="115"/>
    </location>
</feature>
<comment type="caution">
    <text evidence="2">The sequence shown here is derived from an EMBL/GenBank/DDBJ whole genome shotgun (WGS) entry which is preliminary data.</text>
</comment>
<sequence length="142" mass="15551">MNRFVLDTDVIVAAMRSPSGASAALLGAALDNKIVSLASVPLFFEYEAKCTMPIHWTAAGLTQKQAHVFVDGLAALIEPVKTHYLWRPMLRDPNDEMVLEAAVNGRANAIVTFNLRDYGTVPGTFNIEVLTPAIAIRRVRNE</sequence>
<reference evidence="3" key="1">
    <citation type="submission" date="2015-11" db="EMBL/GenBank/DDBJ databases">
        <authorList>
            <person name="Tobias N.J."/>
            <person name="Mishra B."/>
            <person name="Gupta D.K."/>
            <person name="Thines M."/>
            <person name="Stinear T.P."/>
            <person name="Bode H.B."/>
        </authorList>
    </citation>
    <scope>NUCLEOTIDE SEQUENCE [LARGE SCALE GENOMIC DNA]</scope>
    <source>
        <strain evidence="3">PB45.5</strain>
    </source>
</reference>
<dbReference type="AlphaFoldDB" id="A0A1B8YCW2"/>
<dbReference type="Pfam" id="PF13470">
    <property type="entry name" value="PIN_3"/>
    <property type="match status" value="1"/>
</dbReference>
<keyword evidence="3" id="KW-1185">Reference proteome</keyword>
<dbReference type="EMBL" id="LOIC01000088">
    <property type="protein sequence ID" value="OCA52998.1"/>
    <property type="molecule type" value="Genomic_DNA"/>
</dbReference>
<dbReference type="NCBIfam" id="TIGR00305">
    <property type="entry name" value="putative toxin-antitoxin system toxin component, PIN family"/>
    <property type="match status" value="1"/>
</dbReference>
<name>A0A1B8YCW2_9GAMM</name>
<dbReference type="SUPFAM" id="SSF88723">
    <property type="entry name" value="PIN domain-like"/>
    <property type="match status" value="1"/>
</dbReference>